<keyword evidence="5" id="KW-0813">Transport</keyword>
<evidence type="ECO:0000259" key="24">
    <source>
        <dbReference type="Pfam" id="PF01545"/>
    </source>
</evidence>
<dbReference type="GO" id="GO:0005783">
    <property type="term" value="C:endoplasmic reticulum"/>
    <property type="evidence" value="ECO:0007669"/>
    <property type="project" value="UniProtKB-SubCell"/>
</dbReference>
<feature type="transmembrane region" description="Helical" evidence="23">
    <location>
        <begin position="473"/>
        <end position="496"/>
    </location>
</feature>
<keyword evidence="22" id="KW-0175">Coiled coil</keyword>
<dbReference type="InterPro" id="IPR027469">
    <property type="entry name" value="Cation_efflux_TMD_sf"/>
</dbReference>
<evidence type="ECO:0000256" key="9">
    <source>
        <dbReference type="ARBA" id="ARBA00022833"/>
    </source>
</evidence>
<keyword evidence="7 23" id="KW-0812">Transmembrane</keyword>
<name>A0A9P0G8Z8_9CUCU</name>
<evidence type="ECO:0000256" key="16">
    <source>
        <dbReference type="ARBA" id="ARBA00023163"/>
    </source>
</evidence>
<evidence type="ECO:0000256" key="13">
    <source>
        <dbReference type="ARBA" id="ARBA00023065"/>
    </source>
</evidence>
<dbReference type="GO" id="GO:0006882">
    <property type="term" value="P:intracellular zinc ion homeostasis"/>
    <property type="evidence" value="ECO:0007669"/>
    <property type="project" value="TreeGrafter"/>
</dbReference>
<keyword evidence="13" id="KW-0406">Ion transport</keyword>
<dbReference type="NCBIfam" id="TIGR01297">
    <property type="entry name" value="CDF"/>
    <property type="match status" value="1"/>
</dbReference>
<keyword evidence="15 23" id="KW-0472">Membrane</keyword>
<sequence length="613" mass="70057">MLTRNCIIFSRYVLFQSINICEKKYIQQKVRHINIFYRVEKRIGWRSVSLASLLNNEKKEDLHKIQKDNIENEHSKVENKDSKTRINKDKPILEVISPDLKISKKEKSAILENVKEKSLHENETDKNRPKLSSDSIKKLKEKIIGKGEKDSDKTKPLVKKRKRVDLSCQSLERNFITPVKAMSDFLLKPSDLECLPKTKRRSPYESEPPITVYWRRDVEAKALEVWGTHENLQKELLKRDIEKKKYQQNIFTVKRRLRDFRREMGRSTDVIEEESGLMGRSGKVVLTAVVINGTNFLFKLFAWIFTGSHSMFSECIHSLADTINQLILAYGIHKSVQIADSYHPYGYSNMKYVSSLISGVGIFCVGTGLSFYHGISGLLHPTPIDDFFWAYFILAGSLVSEGATWLVAFNSIRRGAREVNMSVKDYIFRGQDPSVNVVLLEDFAAVIGVIVAAGCMGVSSLTNSPIPDAMGSILVGCILGSVASFIIYTNVAALVGRSIPEENLEKINQELEKDIMIRAIHDVKGIDMGSYLVRYKAELDFDGRELTRAYLDKMELNDILEEIKAIDNIDKLEEFMLKHGENLVDMMGGEIDRIEMKLRKKYPEIRHCDLEIL</sequence>
<evidence type="ECO:0000256" key="5">
    <source>
        <dbReference type="ARBA" id="ARBA00022448"/>
    </source>
</evidence>
<feature type="transmembrane region" description="Helical" evidence="23">
    <location>
        <begin position="352"/>
        <end position="375"/>
    </location>
</feature>
<dbReference type="EMBL" id="OV651824">
    <property type="protein sequence ID" value="CAH1102336.1"/>
    <property type="molecule type" value="Genomic_DNA"/>
</dbReference>
<dbReference type="GO" id="GO:0006829">
    <property type="term" value="P:zinc ion transport"/>
    <property type="evidence" value="ECO:0007669"/>
    <property type="project" value="UniProtKB-KW"/>
</dbReference>
<protein>
    <recommendedName>
        <fullName evidence="19">Proton-coupled zinc antiporter SLC30A9, mitochondrial</fullName>
    </recommendedName>
    <alternativeName>
        <fullName evidence="18">Solute carrier family 30 member 9</fullName>
    </alternativeName>
    <alternativeName>
        <fullName evidence="20">Zinc transporter 9</fullName>
    </alternativeName>
</protein>
<evidence type="ECO:0000256" key="4">
    <source>
        <dbReference type="ARBA" id="ARBA00008873"/>
    </source>
</evidence>
<dbReference type="OrthoDB" id="435980at2759"/>
<dbReference type="InterPro" id="IPR037129">
    <property type="entry name" value="XPA_sf"/>
</dbReference>
<evidence type="ECO:0000256" key="2">
    <source>
        <dbReference type="ARBA" id="ARBA00004225"/>
    </source>
</evidence>
<evidence type="ECO:0000256" key="19">
    <source>
        <dbReference type="ARBA" id="ARBA00034845"/>
    </source>
</evidence>
<evidence type="ECO:0000256" key="3">
    <source>
        <dbReference type="ARBA" id="ARBA00004240"/>
    </source>
</evidence>
<evidence type="ECO:0000256" key="17">
    <source>
        <dbReference type="ARBA" id="ARBA00023242"/>
    </source>
</evidence>
<dbReference type="InterPro" id="IPR009061">
    <property type="entry name" value="DNA-bd_dom_put_sf"/>
</dbReference>
<evidence type="ECO:0000256" key="8">
    <source>
        <dbReference type="ARBA" id="ARBA00022824"/>
    </source>
</evidence>
<comment type="catalytic activity">
    <reaction evidence="21">
        <text>Zn(2+)(in) + 2 H(+)(out) = Zn(2+)(out) + 2 H(+)(in)</text>
        <dbReference type="Rhea" id="RHEA:72627"/>
        <dbReference type="ChEBI" id="CHEBI:15378"/>
        <dbReference type="ChEBI" id="CHEBI:29105"/>
    </reaction>
</comment>
<dbReference type="AlphaFoldDB" id="A0A9P0G8Z8"/>
<dbReference type="InterPro" id="IPR058533">
    <property type="entry name" value="Cation_efflux_TM"/>
</dbReference>
<evidence type="ECO:0000256" key="6">
    <source>
        <dbReference type="ARBA" id="ARBA00022449"/>
    </source>
</evidence>
<evidence type="ECO:0000256" key="20">
    <source>
        <dbReference type="ARBA" id="ARBA00034922"/>
    </source>
</evidence>
<feature type="transmembrane region" description="Helical" evidence="23">
    <location>
        <begin position="284"/>
        <end position="305"/>
    </location>
</feature>
<feature type="transmembrane region" description="Helical" evidence="23">
    <location>
        <begin position="387"/>
        <end position="412"/>
    </location>
</feature>
<dbReference type="FunFam" id="1.20.1510.10:FF:000004">
    <property type="entry name" value="zinc transporter 9 isoform X1"/>
    <property type="match status" value="1"/>
</dbReference>
<dbReference type="InterPro" id="IPR002524">
    <property type="entry name" value="Cation_efflux"/>
</dbReference>
<evidence type="ECO:0000256" key="14">
    <source>
        <dbReference type="ARBA" id="ARBA00023128"/>
    </source>
</evidence>
<dbReference type="PANTHER" id="PTHR13414">
    <property type="entry name" value="HUEL-CATION TRANSPORTER"/>
    <property type="match status" value="1"/>
</dbReference>
<accession>A0A9P0G8Z8</accession>
<dbReference type="SUPFAM" id="SSF161111">
    <property type="entry name" value="Cation efflux protein transmembrane domain-like"/>
    <property type="match status" value="1"/>
</dbReference>
<dbReference type="Gene3D" id="3.90.530.10">
    <property type="entry name" value="XPA C-terminal domain"/>
    <property type="match status" value="1"/>
</dbReference>
<keyword evidence="9" id="KW-0862">Zinc</keyword>
<evidence type="ECO:0000256" key="7">
    <source>
        <dbReference type="ARBA" id="ARBA00022692"/>
    </source>
</evidence>
<feature type="coiled-coil region" evidence="22">
    <location>
        <begin position="229"/>
        <end position="263"/>
    </location>
</feature>
<evidence type="ECO:0000256" key="18">
    <source>
        <dbReference type="ARBA" id="ARBA00033405"/>
    </source>
</evidence>
<evidence type="ECO:0000256" key="22">
    <source>
        <dbReference type="SAM" id="Coils"/>
    </source>
</evidence>
<keyword evidence="11 23" id="KW-1133">Transmembrane helix</keyword>
<comment type="similarity">
    <text evidence="4">Belongs to the cation diffusion facilitator (CDF) transporter (TC 2.A.4) family. SLC30A subfamily.</text>
</comment>
<dbReference type="GO" id="GO:0005634">
    <property type="term" value="C:nucleus"/>
    <property type="evidence" value="ECO:0007669"/>
    <property type="project" value="UniProtKB-SubCell"/>
</dbReference>
<proteinExistence type="inferred from homology"/>
<evidence type="ECO:0000313" key="25">
    <source>
        <dbReference type="EMBL" id="CAH1102336.1"/>
    </source>
</evidence>
<dbReference type="Proteomes" id="UP001153636">
    <property type="component" value="Chromosome 12"/>
</dbReference>
<keyword evidence="8" id="KW-0256">Endoplasmic reticulum</keyword>
<comment type="subcellular location">
    <subcellularLocation>
        <location evidence="3">Endoplasmic reticulum</location>
    </subcellularLocation>
    <subcellularLocation>
        <location evidence="2">Mitochondrion membrane</location>
        <topology evidence="2">Multi-pass membrane protein</topology>
    </subcellularLocation>
    <subcellularLocation>
        <location evidence="1">Nucleus</location>
    </subcellularLocation>
</comment>
<dbReference type="PANTHER" id="PTHR13414:SF9">
    <property type="entry name" value="PROTON-COUPLED ZINC ANTIPORTER SLC30A9, MITOCHONDRIAL"/>
    <property type="match status" value="1"/>
</dbReference>
<keyword evidence="16" id="KW-0804">Transcription</keyword>
<dbReference type="Pfam" id="PF01545">
    <property type="entry name" value="Cation_efflux"/>
    <property type="match status" value="1"/>
</dbReference>
<dbReference type="GO" id="GO:0008324">
    <property type="term" value="F:monoatomic cation transmembrane transporter activity"/>
    <property type="evidence" value="ECO:0007669"/>
    <property type="project" value="InterPro"/>
</dbReference>
<evidence type="ECO:0000256" key="21">
    <source>
        <dbReference type="ARBA" id="ARBA00048349"/>
    </source>
</evidence>
<dbReference type="InterPro" id="IPR040177">
    <property type="entry name" value="SLC30A9"/>
</dbReference>
<gene>
    <name evidence="25" type="ORF">PSYICH_LOCUS3446</name>
</gene>
<keyword evidence="10" id="KW-0864">Zinc transport</keyword>
<dbReference type="Gene3D" id="1.20.1510.10">
    <property type="entry name" value="Cation efflux protein transmembrane domain"/>
    <property type="match status" value="1"/>
</dbReference>
<evidence type="ECO:0000256" key="10">
    <source>
        <dbReference type="ARBA" id="ARBA00022906"/>
    </source>
</evidence>
<evidence type="ECO:0000256" key="23">
    <source>
        <dbReference type="SAM" id="Phobius"/>
    </source>
</evidence>
<dbReference type="SUPFAM" id="SSF46955">
    <property type="entry name" value="Putative DNA-binding domain"/>
    <property type="match status" value="1"/>
</dbReference>
<keyword evidence="12" id="KW-0805">Transcription regulation</keyword>
<keyword evidence="17" id="KW-0539">Nucleus</keyword>
<keyword evidence="26" id="KW-1185">Reference proteome</keyword>
<evidence type="ECO:0000256" key="1">
    <source>
        <dbReference type="ARBA" id="ARBA00004123"/>
    </source>
</evidence>
<dbReference type="CDD" id="cd21078">
    <property type="entry name" value="NTD_ZNT9"/>
    <property type="match status" value="1"/>
</dbReference>
<keyword evidence="14" id="KW-0496">Mitochondrion</keyword>
<evidence type="ECO:0000256" key="12">
    <source>
        <dbReference type="ARBA" id="ARBA00023015"/>
    </source>
</evidence>
<evidence type="ECO:0000313" key="26">
    <source>
        <dbReference type="Proteomes" id="UP001153636"/>
    </source>
</evidence>
<keyword evidence="6" id="KW-0050">Antiport</keyword>
<feature type="domain" description="Cation efflux protein transmembrane" evidence="24">
    <location>
        <begin position="286"/>
        <end position="495"/>
    </location>
</feature>
<evidence type="ECO:0000256" key="11">
    <source>
        <dbReference type="ARBA" id="ARBA00022989"/>
    </source>
</evidence>
<organism evidence="25 26">
    <name type="scientific">Psylliodes chrysocephalus</name>
    <dbReference type="NCBI Taxonomy" id="3402493"/>
    <lineage>
        <taxon>Eukaryota</taxon>
        <taxon>Metazoa</taxon>
        <taxon>Ecdysozoa</taxon>
        <taxon>Arthropoda</taxon>
        <taxon>Hexapoda</taxon>
        <taxon>Insecta</taxon>
        <taxon>Pterygota</taxon>
        <taxon>Neoptera</taxon>
        <taxon>Endopterygota</taxon>
        <taxon>Coleoptera</taxon>
        <taxon>Polyphaga</taxon>
        <taxon>Cucujiformia</taxon>
        <taxon>Chrysomeloidea</taxon>
        <taxon>Chrysomelidae</taxon>
        <taxon>Galerucinae</taxon>
        <taxon>Alticini</taxon>
        <taxon>Psylliodes</taxon>
    </lineage>
</organism>
<reference evidence="25" key="1">
    <citation type="submission" date="2022-01" db="EMBL/GenBank/DDBJ databases">
        <authorList>
            <person name="King R."/>
        </authorList>
    </citation>
    <scope>NUCLEOTIDE SEQUENCE</scope>
</reference>
<dbReference type="GO" id="GO:0031966">
    <property type="term" value="C:mitochondrial membrane"/>
    <property type="evidence" value="ECO:0007669"/>
    <property type="project" value="UniProtKB-SubCell"/>
</dbReference>
<dbReference type="GO" id="GO:0015297">
    <property type="term" value="F:antiporter activity"/>
    <property type="evidence" value="ECO:0007669"/>
    <property type="project" value="UniProtKB-KW"/>
</dbReference>
<evidence type="ECO:0000256" key="15">
    <source>
        <dbReference type="ARBA" id="ARBA00023136"/>
    </source>
</evidence>
<feature type="transmembrane region" description="Helical" evidence="23">
    <location>
        <begin position="433"/>
        <end position="453"/>
    </location>
</feature>